<organism evidence="2 3">
    <name type="scientific">Reticulomyxa filosa</name>
    <dbReference type="NCBI Taxonomy" id="46433"/>
    <lineage>
        <taxon>Eukaryota</taxon>
        <taxon>Sar</taxon>
        <taxon>Rhizaria</taxon>
        <taxon>Retaria</taxon>
        <taxon>Foraminifera</taxon>
        <taxon>Monothalamids</taxon>
        <taxon>Reticulomyxidae</taxon>
        <taxon>Reticulomyxa</taxon>
    </lineage>
</organism>
<name>X6P2X9_RETFI</name>
<dbReference type="EMBL" id="ASPP01004214">
    <property type="protein sequence ID" value="ETO32429.1"/>
    <property type="molecule type" value="Genomic_DNA"/>
</dbReference>
<accession>X6P2X9</accession>
<proteinExistence type="predicted"/>
<protein>
    <recommendedName>
        <fullName evidence="4">Kelch motif family protein</fullName>
    </recommendedName>
</protein>
<comment type="caution">
    <text evidence="2">The sequence shown here is derived from an EMBL/GenBank/DDBJ whole genome shotgun (WGS) entry which is preliminary data.</text>
</comment>
<evidence type="ECO:0008006" key="4">
    <source>
        <dbReference type="Google" id="ProtNLM"/>
    </source>
</evidence>
<dbReference type="InterPro" id="IPR011043">
    <property type="entry name" value="Gal_Oxase/kelch_b-propeller"/>
</dbReference>
<dbReference type="InterPro" id="IPR015915">
    <property type="entry name" value="Kelch-typ_b-propeller"/>
</dbReference>
<dbReference type="Proteomes" id="UP000023152">
    <property type="component" value="Unassembled WGS sequence"/>
</dbReference>
<keyword evidence="1" id="KW-1133">Transmembrane helix</keyword>
<evidence type="ECO:0000256" key="1">
    <source>
        <dbReference type="SAM" id="Phobius"/>
    </source>
</evidence>
<sequence length="395" mass="46359">MLQISKQFNILAFSGYHQTILNCLFYNNANSCFQTPNITNKFKNETMQMTKWASFAIIKAFYTYYRTFLTLTIWLVKLQLKNLKNKLILQLPFKTLKELTIKLYQAQRVPHKHEILICGGAHERALNNNNKDSNEITLLSFGSAYDGEVKHTLIMKYVSIWRNENEMNKSKELKKSNNYNQWVSFTDNHNTPIIIGRGVIIIVDGAVIENRQEQEMVKTNEEKNTKRNYEMLLFCENAGLLIEYNEDDNIFQFHRLPVRGNIVAFNNYAYVCINDIILFFGGSHYRFDCVISNLVHKYSIKKKWMTFRNTLPSPLFHSVAILSEDNTNIHTIGGSDYNNIALSTNIKTKVRIWDTSQLSKNEIKFIIQHWTRNLMIKLVWIDDLDQIIFEYSKIK</sequence>
<keyword evidence="1" id="KW-0812">Transmembrane</keyword>
<keyword evidence="1" id="KW-0472">Membrane</keyword>
<keyword evidence="3" id="KW-1185">Reference proteome</keyword>
<dbReference type="SUPFAM" id="SSF50965">
    <property type="entry name" value="Galactose oxidase, central domain"/>
    <property type="match status" value="1"/>
</dbReference>
<reference evidence="2 3" key="1">
    <citation type="journal article" date="2013" name="Curr. Biol.">
        <title>The Genome of the Foraminiferan Reticulomyxa filosa.</title>
        <authorList>
            <person name="Glockner G."/>
            <person name="Hulsmann N."/>
            <person name="Schleicher M."/>
            <person name="Noegel A.A."/>
            <person name="Eichinger L."/>
            <person name="Gallinger C."/>
            <person name="Pawlowski J."/>
            <person name="Sierra R."/>
            <person name="Euteneuer U."/>
            <person name="Pillet L."/>
            <person name="Moustafa A."/>
            <person name="Platzer M."/>
            <person name="Groth M."/>
            <person name="Szafranski K."/>
            <person name="Schliwa M."/>
        </authorList>
    </citation>
    <scope>NUCLEOTIDE SEQUENCE [LARGE SCALE GENOMIC DNA]</scope>
</reference>
<dbReference type="Gene3D" id="2.120.10.80">
    <property type="entry name" value="Kelch-type beta propeller"/>
    <property type="match status" value="1"/>
</dbReference>
<evidence type="ECO:0000313" key="3">
    <source>
        <dbReference type="Proteomes" id="UP000023152"/>
    </source>
</evidence>
<dbReference type="AlphaFoldDB" id="X6P2X9"/>
<evidence type="ECO:0000313" key="2">
    <source>
        <dbReference type="EMBL" id="ETO32429.1"/>
    </source>
</evidence>
<feature type="transmembrane region" description="Helical" evidence="1">
    <location>
        <begin position="52"/>
        <end position="76"/>
    </location>
</feature>
<gene>
    <name evidence="2" type="ORF">RFI_04690</name>
</gene>